<dbReference type="Proteomes" id="UP001518680">
    <property type="component" value="Unassembled WGS sequence"/>
</dbReference>
<dbReference type="OrthoDB" id="4408123at2"/>
<dbReference type="EMBL" id="JAACBX020000001">
    <property type="protein sequence ID" value="MBM0243548.1"/>
    <property type="molecule type" value="Genomic_DNA"/>
</dbReference>
<evidence type="ECO:0000313" key="1">
    <source>
        <dbReference type="EMBL" id="MBM0243548.1"/>
    </source>
</evidence>
<organism evidence="2 3">
    <name type="scientific">Corynebacterium macginleyi</name>
    <dbReference type="NCBI Taxonomy" id="38290"/>
    <lineage>
        <taxon>Bacteria</taxon>
        <taxon>Bacillati</taxon>
        <taxon>Actinomycetota</taxon>
        <taxon>Actinomycetes</taxon>
        <taxon>Mycobacteriales</taxon>
        <taxon>Corynebacteriaceae</taxon>
        <taxon>Corynebacterium</taxon>
    </lineage>
</organism>
<sequence length="205" mass="22952">MTLTLDAPRPTTANLLPALFARSWIKHQRLSDDGFCDSLATIQLSPNLLMALVFPGQRTFRRLSHRGLADLDVSARQAWNFASQNLQRAALDSQGLRFWTRPAGCALPAATPYGGLQVRSHGAPISSWLAHPETFTVLDKHMRRLMRSHSLTYLVPDSATLFVFSHLPDAYARDLARAAAEQLPHHRTVLHSRPLVWSNGFPREL</sequence>
<gene>
    <name evidence="2" type="ORF">D9543_00105</name>
    <name evidence="1" type="ORF">GWO63_004535</name>
</gene>
<dbReference type="GeneID" id="92745828"/>
<evidence type="ECO:0000313" key="2">
    <source>
        <dbReference type="EMBL" id="RMB64232.1"/>
    </source>
</evidence>
<evidence type="ECO:0000313" key="4">
    <source>
        <dbReference type="Proteomes" id="UP001518680"/>
    </source>
</evidence>
<evidence type="ECO:0000313" key="3">
    <source>
        <dbReference type="Proteomes" id="UP000270649"/>
    </source>
</evidence>
<reference evidence="1 4" key="2">
    <citation type="submission" date="2021-01" db="EMBL/GenBank/DDBJ databases">
        <title>Complete genome sequences of Corynebacterium macginleyi strains isolated from infectious keratitis.</title>
        <authorList>
            <person name="Sagerfors S."/>
            <person name="Poehlein A."/>
            <person name="Soderquist B."/>
            <person name="Bruggemann H."/>
        </authorList>
    </citation>
    <scope>NUCLEOTIDE SEQUENCE [LARGE SCALE GENOMIC DNA]</scope>
    <source>
        <strain evidence="1 4">12T220</strain>
    </source>
</reference>
<dbReference type="Proteomes" id="UP000270649">
    <property type="component" value="Unassembled WGS sequence"/>
</dbReference>
<proteinExistence type="predicted"/>
<accession>A0A3M0GNB0</accession>
<dbReference type="AlphaFoldDB" id="A0A3M0GNB0"/>
<name>A0A3M0GNB0_9CORY</name>
<protein>
    <submittedName>
        <fullName evidence="2">Uncharacterized protein</fullName>
    </submittedName>
</protein>
<keyword evidence="4" id="KW-1185">Reference proteome</keyword>
<dbReference type="RefSeq" id="WP_121910949.1">
    <property type="nucleotide sequence ID" value="NZ_CP068291.1"/>
</dbReference>
<comment type="caution">
    <text evidence="2">The sequence shown here is derived from an EMBL/GenBank/DDBJ whole genome shotgun (WGS) entry which is preliminary data.</text>
</comment>
<dbReference type="EMBL" id="REGC01000001">
    <property type="protein sequence ID" value="RMB64232.1"/>
    <property type="molecule type" value="Genomic_DNA"/>
</dbReference>
<reference evidence="2 3" key="1">
    <citation type="submission" date="2018-10" db="EMBL/GenBank/DDBJ databases">
        <title>Corynebacterium macginleyi genome sequencing and assembly of the type strain and two clinical samples.</title>
        <authorList>
            <person name="Bernier A.-M."/>
            <person name="Bernard K."/>
        </authorList>
    </citation>
    <scope>NUCLEOTIDE SEQUENCE [LARGE SCALE GENOMIC DNA]</scope>
    <source>
        <strain evidence="2 3">NML 120205</strain>
    </source>
</reference>